<proteinExistence type="predicted"/>
<sequence length="222" mass="24659">MVFKSIPLTPNHKRGIDWVRKMYVYMYVSSRERWGLSMVTHPSSGAKAGSQAQEALKERRTVNRACPDVVDVPQGHLFEWWSIFFNSLNGNTEKEQSEPALPHIFSSGMMIHELSPSLHLRTQSVSPLRPSYLSPFLPVFTSAIAFCSFLHCLLSGFSNSLRRSVLCVLRCKWMDLQGSRLVSASAMETGKKSSAAGMLQQLQCSSTTLVSTILGDPGSKSD</sequence>
<dbReference type="Proteomes" id="UP001341840">
    <property type="component" value="Unassembled WGS sequence"/>
</dbReference>
<name>A0ABU6TNZ5_9FABA</name>
<dbReference type="EMBL" id="JASCZI010091449">
    <property type="protein sequence ID" value="MED6150357.1"/>
    <property type="molecule type" value="Genomic_DNA"/>
</dbReference>
<protein>
    <submittedName>
        <fullName evidence="1">Uncharacterized protein</fullName>
    </submittedName>
</protein>
<evidence type="ECO:0000313" key="1">
    <source>
        <dbReference type="EMBL" id="MED6150357.1"/>
    </source>
</evidence>
<keyword evidence="2" id="KW-1185">Reference proteome</keyword>
<accession>A0ABU6TNZ5</accession>
<evidence type="ECO:0000313" key="2">
    <source>
        <dbReference type="Proteomes" id="UP001341840"/>
    </source>
</evidence>
<reference evidence="1 2" key="1">
    <citation type="journal article" date="2023" name="Plants (Basel)">
        <title>Bridging the Gap: Combining Genomics and Transcriptomics Approaches to Understand Stylosanthes scabra, an Orphan Legume from the Brazilian Caatinga.</title>
        <authorList>
            <person name="Ferreira-Neto J.R.C."/>
            <person name="da Silva M.D."/>
            <person name="Binneck E."/>
            <person name="de Melo N.F."/>
            <person name="da Silva R.H."/>
            <person name="de Melo A.L.T.M."/>
            <person name="Pandolfi V."/>
            <person name="Bustamante F.O."/>
            <person name="Brasileiro-Vidal A.C."/>
            <person name="Benko-Iseppon A.M."/>
        </authorList>
    </citation>
    <scope>NUCLEOTIDE SEQUENCE [LARGE SCALE GENOMIC DNA]</scope>
    <source>
        <tissue evidence="1">Leaves</tissue>
    </source>
</reference>
<organism evidence="1 2">
    <name type="scientific">Stylosanthes scabra</name>
    <dbReference type="NCBI Taxonomy" id="79078"/>
    <lineage>
        <taxon>Eukaryota</taxon>
        <taxon>Viridiplantae</taxon>
        <taxon>Streptophyta</taxon>
        <taxon>Embryophyta</taxon>
        <taxon>Tracheophyta</taxon>
        <taxon>Spermatophyta</taxon>
        <taxon>Magnoliopsida</taxon>
        <taxon>eudicotyledons</taxon>
        <taxon>Gunneridae</taxon>
        <taxon>Pentapetalae</taxon>
        <taxon>rosids</taxon>
        <taxon>fabids</taxon>
        <taxon>Fabales</taxon>
        <taxon>Fabaceae</taxon>
        <taxon>Papilionoideae</taxon>
        <taxon>50 kb inversion clade</taxon>
        <taxon>dalbergioids sensu lato</taxon>
        <taxon>Dalbergieae</taxon>
        <taxon>Pterocarpus clade</taxon>
        <taxon>Stylosanthes</taxon>
    </lineage>
</organism>
<comment type="caution">
    <text evidence="1">The sequence shown here is derived from an EMBL/GenBank/DDBJ whole genome shotgun (WGS) entry which is preliminary data.</text>
</comment>
<gene>
    <name evidence="1" type="ORF">PIB30_071533</name>
</gene>